<evidence type="ECO:0000313" key="1">
    <source>
        <dbReference type="EMBL" id="KII68326.1"/>
    </source>
</evidence>
<keyword evidence="2" id="KW-1185">Reference proteome</keyword>
<dbReference type="AlphaFoldDB" id="A0A0C2MM77"/>
<sequence>MDSVKLHKTNMVQIMLQEKGRRELSDDSIDNYYSKITSGNVNEAGDIFNHDQRNRKHGYSSKKIGSDLNPKLEDLREKFVGYTTIKPFVDVGANDSFDLEPRIASINKIGKTPEDAELTEKNATHKEFSETIPVIFRVKP</sequence>
<organism evidence="1 2">
    <name type="scientific">Thelohanellus kitauei</name>
    <name type="common">Myxosporean</name>
    <dbReference type="NCBI Taxonomy" id="669202"/>
    <lineage>
        <taxon>Eukaryota</taxon>
        <taxon>Metazoa</taxon>
        <taxon>Cnidaria</taxon>
        <taxon>Myxozoa</taxon>
        <taxon>Myxosporea</taxon>
        <taxon>Bivalvulida</taxon>
        <taxon>Platysporina</taxon>
        <taxon>Myxobolidae</taxon>
        <taxon>Thelohanellus</taxon>
    </lineage>
</organism>
<accession>A0A0C2MM77</accession>
<protein>
    <submittedName>
        <fullName evidence="1">Uncharacterized protein</fullName>
    </submittedName>
</protein>
<dbReference type="Proteomes" id="UP000031668">
    <property type="component" value="Unassembled WGS sequence"/>
</dbReference>
<gene>
    <name evidence="1" type="ORF">RF11_06770</name>
</gene>
<proteinExistence type="predicted"/>
<comment type="caution">
    <text evidence="1">The sequence shown here is derived from an EMBL/GenBank/DDBJ whole genome shotgun (WGS) entry which is preliminary data.</text>
</comment>
<name>A0A0C2MM77_THEKT</name>
<dbReference type="EMBL" id="JWZT01002870">
    <property type="protein sequence ID" value="KII68326.1"/>
    <property type="molecule type" value="Genomic_DNA"/>
</dbReference>
<evidence type="ECO:0000313" key="2">
    <source>
        <dbReference type="Proteomes" id="UP000031668"/>
    </source>
</evidence>
<reference evidence="1 2" key="1">
    <citation type="journal article" date="2014" name="Genome Biol. Evol.">
        <title>The genome of the myxosporean Thelohanellus kitauei shows adaptations to nutrient acquisition within its fish host.</title>
        <authorList>
            <person name="Yang Y."/>
            <person name="Xiong J."/>
            <person name="Zhou Z."/>
            <person name="Huo F."/>
            <person name="Miao W."/>
            <person name="Ran C."/>
            <person name="Liu Y."/>
            <person name="Zhang J."/>
            <person name="Feng J."/>
            <person name="Wang M."/>
            <person name="Wang M."/>
            <person name="Wang L."/>
            <person name="Yao B."/>
        </authorList>
    </citation>
    <scope>NUCLEOTIDE SEQUENCE [LARGE SCALE GENOMIC DNA]</scope>
    <source>
        <strain evidence="1">Wuqing</strain>
    </source>
</reference>